<feature type="domain" description="Phosphatidic acid phosphatase type 2/haloperoxidase" evidence="7">
    <location>
        <begin position="101"/>
        <end position="244"/>
    </location>
</feature>
<keyword evidence="4 6" id="KW-1133">Transmembrane helix</keyword>
<protein>
    <submittedName>
        <fullName evidence="8">Phosphatase</fullName>
    </submittedName>
</protein>
<dbReference type="Gene3D" id="1.20.144.10">
    <property type="entry name" value="Phosphatidic acid phosphatase type 2/haloperoxidase"/>
    <property type="match status" value="1"/>
</dbReference>
<evidence type="ECO:0000313" key="9">
    <source>
        <dbReference type="Proteomes" id="UP001063166"/>
    </source>
</evidence>
<feature type="transmembrane region" description="Helical" evidence="6">
    <location>
        <begin position="164"/>
        <end position="186"/>
    </location>
</feature>
<dbReference type="InterPro" id="IPR043216">
    <property type="entry name" value="PAP-like"/>
</dbReference>
<evidence type="ECO:0000256" key="2">
    <source>
        <dbReference type="ARBA" id="ARBA00008816"/>
    </source>
</evidence>
<dbReference type="GO" id="GO:0046839">
    <property type="term" value="P:phospholipid dephosphorylation"/>
    <property type="evidence" value="ECO:0007669"/>
    <property type="project" value="TreeGrafter"/>
</dbReference>
<dbReference type="InterPro" id="IPR036938">
    <property type="entry name" value="PAP2/HPO_sf"/>
</dbReference>
<organism evidence="8 9">
    <name type="scientific">Lyophyllum shimeji</name>
    <name type="common">Hon-shimeji</name>
    <name type="synonym">Tricholoma shimeji</name>
    <dbReference type="NCBI Taxonomy" id="47721"/>
    <lineage>
        <taxon>Eukaryota</taxon>
        <taxon>Fungi</taxon>
        <taxon>Dikarya</taxon>
        <taxon>Basidiomycota</taxon>
        <taxon>Agaricomycotina</taxon>
        <taxon>Agaricomycetes</taxon>
        <taxon>Agaricomycetidae</taxon>
        <taxon>Agaricales</taxon>
        <taxon>Tricholomatineae</taxon>
        <taxon>Lyophyllaceae</taxon>
        <taxon>Lyophyllum</taxon>
    </lineage>
</organism>
<dbReference type="SMART" id="SM00014">
    <property type="entry name" value="acidPPc"/>
    <property type="match status" value="1"/>
</dbReference>
<comment type="caution">
    <text evidence="8">The sequence shown here is derived from an EMBL/GenBank/DDBJ whole genome shotgun (WGS) entry which is preliminary data.</text>
</comment>
<dbReference type="GO" id="GO:0016020">
    <property type="term" value="C:membrane"/>
    <property type="evidence" value="ECO:0007669"/>
    <property type="project" value="UniProtKB-SubCell"/>
</dbReference>
<keyword evidence="3 6" id="KW-0812">Transmembrane</keyword>
<dbReference type="GO" id="GO:0006644">
    <property type="term" value="P:phospholipid metabolic process"/>
    <property type="evidence" value="ECO:0007669"/>
    <property type="project" value="InterPro"/>
</dbReference>
<accession>A0A9P3PUS6</accession>
<dbReference type="SUPFAM" id="SSF48317">
    <property type="entry name" value="Acid phosphatase/Vanadium-dependent haloperoxidase"/>
    <property type="match status" value="1"/>
</dbReference>
<proteinExistence type="inferred from homology"/>
<evidence type="ECO:0000256" key="5">
    <source>
        <dbReference type="ARBA" id="ARBA00023136"/>
    </source>
</evidence>
<evidence type="ECO:0000256" key="6">
    <source>
        <dbReference type="SAM" id="Phobius"/>
    </source>
</evidence>
<dbReference type="CDD" id="cd03390">
    <property type="entry name" value="PAP2_containing_1_like"/>
    <property type="match status" value="1"/>
</dbReference>
<dbReference type="Proteomes" id="UP001063166">
    <property type="component" value="Unassembled WGS sequence"/>
</dbReference>
<comment type="subcellular location">
    <subcellularLocation>
        <location evidence="1">Membrane</location>
        <topology evidence="1">Multi-pass membrane protein</topology>
    </subcellularLocation>
</comment>
<evidence type="ECO:0000313" key="8">
    <source>
        <dbReference type="EMBL" id="GLB41687.1"/>
    </source>
</evidence>
<feature type="transmembrane region" description="Helical" evidence="6">
    <location>
        <begin position="198"/>
        <end position="217"/>
    </location>
</feature>
<evidence type="ECO:0000256" key="3">
    <source>
        <dbReference type="ARBA" id="ARBA00022692"/>
    </source>
</evidence>
<evidence type="ECO:0000256" key="1">
    <source>
        <dbReference type="ARBA" id="ARBA00004141"/>
    </source>
</evidence>
<reference evidence="8" key="1">
    <citation type="submission" date="2022-07" db="EMBL/GenBank/DDBJ databases">
        <title>The genome of Lyophyllum shimeji provides insight into the initial evolution of ectomycorrhizal fungal genome.</title>
        <authorList>
            <person name="Kobayashi Y."/>
            <person name="Shibata T."/>
            <person name="Hirakawa H."/>
            <person name="Shigenobu S."/>
            <person name="Nishiyama T."/>
            <person name="Yamada A."/>
            <person name="Hasebe M."/>
            <person name="Kawaguchi M."/>
        </authorList>
    </citation>
    <scope>NUCLEOTIDE SEQUENCE</scope>
    <source>
        <strain evidence="8">AT787</strain>
    </source>
</reference>
<keyword evidence="9" id="KW-1185">Reference proteome</keyword>
<dbReference type="OrthoDB" id="10030083at2759"/>
<feature type="transmembrane region" description="Helical" evidence="6">
    <location>
        <begin position="229"/>
        <end position="247"/>
    </location>
</feature>
<evidence type="ECO:0000256" key="4">
    <source>
        <dbReference type="ARBA" id="ARBA00022989"/>
    </source>
</evidence>
<name>A0A9P3PUS6_LYOSH</name>
<dbReference type="AlphaFoldDB" id="A0A9P3PUS6"/>
<evidence type="ECO:0000259" key="7">
    <source>
        <dbReference type="SMART" id="SM00014"/>
    </source>
</evidence>
<keyword evidence="5 6" id="KW-0472">Membrane</keyword>
<dbReference type="InterPro" id="IPR000326">
    <property type="entry name" value="PAP2/HPO"/>
</dbReference>
<dbReference type="PANTHER" id="PTHR10165">
    <property type="entry name" value="LIPID PHOSPHATE PHOSPHATASE"/>
    <property type="match status" value="1"/>
</dbReference>
<feature type="transmembrane region" description="Helical" evidence="6">
    <location>
        <begin position="70"/>
        <end position="90"/>
    </location>
</feature>
<dbReference type="PANTHER" id="PTHR10165:SF35">
    <property type="entry name" value="RE23632P"/>
    <property type="match status" value="1"/>
</dbReference>
<dbReference type="Pfam" id="PF01569">
    <property type="entry name" value="PAP2"/>
    <property type="match status" value="1"/>
</dbReference>
<dbReference type="GO" id="GO:0008195">
    <property type="term" value="F:phosphatidate phosphatase activity"/>
    <property type="evidence" value="ECO:0007669"/>
    <property type="project" value="TreeGrafter"/>
</dbReference>
<dbReference type="EMBL" id="BRPK01000010">
    <property type="protein sequence ID" value="GLB41687.1"/>
    <property type="molecule type" value="Genomic_DNA"/>
</dbReference>
<sequence>MPANRTLAKRLFGPGALEWADRSYAIDWGVVVAIWVLSQIVKHLPVYERSFELNDPLISHPHRADTVSSALNSTLALFLPVLVFAVTGFIRGSIMEIHHGAIAVCAARGLARLVTVSGKHALGRLRPDFLARCGWDENLKLCTGKPAIILSGRKSFPSGHSSTAFSGMTVLALWTAGMTAAWCFSVPTPPRSMRSSRMGRLFLTLIPLSWATFVAISRVQDYRHHKEDVIVGSLIGTVCATICYLIFWPNPFSPKTFTDGCPSIPRALYTDQSLDTRADVSFQLTRMEEDEREAV</sequence>
<gene>
    <name evidence="8" type="ORF">LshimejAT787_1002870</name>
</gene>
<comment type="similarity">
    <text evidence="2">Belongs to the PA-phosphatase related phosphoesterase family.</text>
</comment>